<comment type="caution">
    <text evidence="2">The sequence shown here is derived from an EMBL/GenBank/DDBJ whole genome shotgun (WGS) entry which is preliminary data.</text>
</comment>
<feature type="compositionally biased region" description="Basic and acidic residues" evidence="1">
    <location>
        <begin position="1"/>
        <end position="12"/>
    </location>
</feature>
<name>A0A8H4B3A7_GIGMA</name>
<dbReference type="EMBL" id="WTPW01000037">
    <property type="protein sequence ID" value="KAF0555931.1"/>
    <property type="molecule type" value="Genomic_DNA"/>
</dbReference>
<proteinExistence type="predicted"/>
<organism evidence="2 3">
    <name type="scientific">Gigaspora margarita</name>
    <dbReference type="NCBI Taxonomy" id="4874"/>
    <lineage>
        <taxon>Eukaryota</taxon>
        <taxon>Fungi</taxon>
        <taxon>Fungi incertae sedis</taxon>
        <taxon>Mucoromycota</taxon>
        <taxon>Glomeromycotina</taxon>
        <taxon>Glomeromycetes</taxon>
        <taxon>Diversisporales</taxon>
        <taxon>Gigasporaceae</taxon>
        <taxon>Gigaspora</taxon>
    </lineage>
</organism>
<feature type="region of interest" description="Disordered" evidence="1">
    <location>
        <begin position="1"/>
        <end position="23"/>
    </location>
</feature>
<evidence type="ECO:0000313" key="3">
    <source>
        <dbReference type="Proteomes" id="UP000439903"/>
    </source>
</evidence>
<gene>
    <name evidence="2" type="ORF">F8M41_016546</name>
</gene>
<keyword evidence="3" id="KW-1185">Reference proteome</keyword>
<accession>A0A8H4B3A7</accession>
<dbReference type="Proteomes" id="UP000439903">
    <property type="component" value="Unassembled WGS sequence"/>
</dbReference>
<evidence type="ECO:0000256" key="1">
    <source>
        <dbReference type="SAM" id="MobiDB-lite"/>
    </source>
</evidence>
<reference evidence="2 3" key="1">
    <citation type="journal article" date="2019" name="Environ. Microbiol.">
        <title>At the nexus of three kingdoms: the genome of the mycorrhizal fungus Gigaspora margarita provides insights into plant, endobacterial and fungal interactions.</title>
        <authorList>
            <person name="Venice F."/>
            <person name="Ghignone S."/>
            <person name="Salvioli di Fossalunga A."/>
            <person name="Amselem J."/>
            <person name="Novero M."/>
            <person name="Xianan X."/>
            <person name="Sedzielewska Toro K."/>
            <person name="Morin E."/>
            <person name="Lipzen A."/>
            <person name="Grigoriev I.V."/>
            <person name="Henrissat B."/>
            <person name="Martin F.M."/>
            <person name="Bonfante P."/>
        </authorList>
    </citation>
    <scope>NUCLEOTIDE SEQUENCE [LARGE SCALE GENOMIC DNA]</scope>
    <source>
        <strain evidence="2 3">BEG34</strain>
    </source>
</reference>
<protein>
    <submittedName>
        <fullName evidence="2">Uncharacterized protein</fullName>
    </submittedName>
</protein>
<sequence length="112" mass="13125">MLSNKQRIDKSKQKCPKRNNNSTTFQQSKYTFVPQQLGDAQSLDQQFVRFALPAVDLIEYSFLAKDFLFIKLKAKVQITYLSKKLVIITSYQYYIKADYKHSEPLLGHEEII</sequence>
<evidence type="ECO:0000313" key="2">
    <source>
        <dbReference type="EMBL" id="KAF0555931.1"/>
    </source>
</evidence>
<dbReference type="AlphaFoldDB" id="A0A8H4B3A7"/>